<evidence type="ECO:0000313" key="2">
    <source>
        <dbReference type="EMBL" id="KAB8224742.1"/>
    </source>
</evidence>
<dbReference type="Proteomes" id="UP000326799">
    <property type="component" value="Unassembled WGS sequence"/>
</dbReference>
<reference evidence="2 3" key="1">
    <citation type="submission" date="2019-04" db="EMBL/GenBank/DDBJ databases">
        <title>Fungal friends and foes A comparative genomics study of 23 Aspergillus species from section Flavi.</title>
        <authorList>
            <consortium name="DOE Joint Genome Institute"/>
            <person name="Kjaerbolling I."/>
            <person name="Vesth T.C."/>
            <person name="Frisvad J.C."/>
            <person name="Nybo J.L."/>
            <person name="Theobald S."/>
            <person name="Kildgaard S."/>
            <person name="Petersen T.I."/>
            <person name="Kuo A."/>
            <person name="Sato A."/>
            <person name="Lyhne E.K."/>
            <person name="Kogle M.E."/>
            <person name="Wiebenga A."/>
            <person name="Kun R.S."/>
            <person name="Lubbers R.J."/>
            <person name="Makela M.R."/>
            <person name="Barry K."/>
            <person name="Chovatia M."/>
            <person name="Clum A."/>
            <person name="Daum C."/>
            <person name="Haridas S."/>
            <person name="He G."/>
            <person name="LaButti K."/>
            <person name="Lipzen A."/>
            <person name="Mondo S."/>
            <person name="Pangilinan J."/>
            <person name="Riley R."/>
            <person name="Salamov A."/>
            <person name="Simmons B.A."/>
            <person name="Magnuson J.K."/>
            <person name="Henrissat B."/>
            <person name="Mortensen U.H."/>
            <person name="Larsen T.O."/>
            <person name="De vries R.P."/>
            <person name="Grigoriev I.V."/>
            <person name="Machida M."/>
            <person name="Baker S.E."/>
            <person name="Andersen M.R."/>
        </authorList>
    </citation>
    <scope>NUCLEOTIDE SEQUENCE [LARGE SCALE GENOMIC DNA]</scope>
    <source>
        <strain evidence="2 3">CBS 126849</strain>
    </source>
</reference>
<dbReference type="PANTHER" id="PTHR39607">
    <property type="entry name" value="XANTHOCILLIN BIOSYNTHESIS CLUSTER TRANSCRIPTION FACTOR XANC-RELATED"/>
    <property type="match status" value="1"/>
</dbReference>
<keyword evidence="3" id="KW-1185">Reference proteome</keyword>
<protein>
    <recommendedName>
        <fullName evidence="4">BZIP domain-containing protein</fullName>
    </recommendedName>
</protein>
<gene>
    <name evidence="2" type="ORF">BDV33DRAFT_199414</name>
</gene>
<dbReference type="AlphaFoldDB" id="A0A5N6F4H6"/>
<feature type="compositionally biased region" description="Polar residues" evidence="1">
    <location>
        <begin position="102"/>
        <end position="124"/>
    </location>
</feature>
<accession>A0A5N6F4H6</accession>
<organism evidence="2 3">
    <name type="scientific">Aspergillus novoparasiticus</name>
    <dbReference type="NCBI Taxonomy" id="986946"/>
    <lineage>
        <taxon>Eukaryota</taxon>
        <taxon>Fungi</taxon>
        <taxon>Dikarya</taxon>
        <taxon>Ascomycota</taxon>
        <taxon>Pezizomycotina</taxon>
        <taxon>Eurotiomycetes</taxon>
        <taxon>Eurotiomycetidae</taxon>
        <taxon>Eurotiales</taxon>
        <taxon>Aspergillaceae</taxon>
        <taxon>Aspergillus</taxon>
        <taxon>Aspergillus subgen. Circumdati</taxon>
    </lineage>
</organism>
<evidence type="ECO:0000256" key="1">
    <source>
        <dbReference type="SAM" id="MobiDB-lite"/>
    </source>
</evidence>
<evidence type="ECO:0000313" key="3">
    <source>
        <dbReference type="Proteomes" id="UP000326799"/>
    </source>
</evidence>
<dbReference type="CDD" id="cd14688">
    <property type="entry name" value="bZIP_YAP"/>
    <property type="match status" value="1"/>
</dbReference>
<proteinExistence type="predicted"/>
<sequence>MYKDLMKPDEDWTNLTNSAERRKIQNRIAQRVYRRNMREGTDEVQRLKARIRELEGGQEGTPLEAFLDALPSTDPNALGTFGHDSDLSSPGPCGGGNKRTVYASTGWTHPTQQEPMAVLQSSSHPRAAQDPETPADLSNLGFELLRLS</sequence>
<dbReference type="PANTHER" id="PTHR39607:SF1">
    <property type="entry name" value="B-ZIP TRANSCRIPTION FACTOR (EUROFUNG)"/>
    <property type="match status" value="1"/>
</dbReference>
<feature type="region of interest" description="Disordered" evidence="1">
    <location>
        <begin position="77"/>
        <end position="140"/>
    </location>
</feature>
<dbReference type="InterPro" id="IPR052635">
    <property type="entry name" value="Sec_Metab_Biosynth_Reg"/>
</dbReference>
<name>A0A5N6F4H6_9EURO</name>
<evidence type="ECO:0008006" key="4">
    <source>
        <dbReference type="Google" id="ProtNLM"/>
    </source>
</evidence>
<dbReference type="EMBL" id="ML733398">
    <property type="protein sequence ID" value="KAB8224742.1"/>
    <property type="molecule type" value="Genomic_DNA"/>
</dbReference>